<evidence type="ECO:0000256" key="1">
    <source>
        <dbReference type="SAM" id="MobiDB-lite"/>
    </source>
</evidence>
<dbReference type="PANTHER" id="PTHR31606">
    <property type="entry name" value="WW DOMAIN BINDING PROTEIN 2, ISOFORM E"/>
    <property type="match status" value="1"/>
</dbReference>
<feature type="compositionally biased region" description="Basic and acidic residues" evidence="1">
    <location>
        <begin position="365"/>
        <end position="381"/>
    </location>
</feature>
<dbReference type="PANTHER" id="PTHR31606:SF1">
    <property type="entry name" value="WW DOMAIN BINDING PROTEIN 2, ISOFORM E"/>
    <property type="match status" value="1"/>
</dbReference>
<reference evidence="2 3" key="2">
    <citation type="journal article" date="2014" name="J. Gen. Appl. Microbiol.">
        <title>The early diverging ascomycetous budding yeast Saitoella complicata has three histone deacetylases belonging to the Clr6, Hos2, and Rpd3 lineages.</title>
        <authorList>
            <person name="Nishida H."/>
            <person name="Matsumoto T."/>
            <person name="Kondo S."/>
            <person name="Hamamoto M."/>
            <person name="Yoshikawa H."/>
        </authorList>
    </citation>
    <scope>NUCLEOTIDE SEQUENCE [LARGE SCALE GENOMIC DNA]</scope>
    <source>
        <strain evidence="2 3">NRRL Y-17804</strain>
    </source>
</reference>
<proteinExistence type="predicted"/>
<keyword evidence="3" id="KW-1185">Reference proteome</keyword>
<dbReference type="STRING" id="698492.A0A0E9NGY3"/>
<dbReference type="SUPFAM" id="SSF50729">
    <property type="entry name" value="PH domain-like"/>
    <property type="match status" value="1"/>
</dbReference>
<name>A0A0E9NGY3_SAICN</name>
<dbReference type="AlphaFoldDB" id="A0A0E9NGY3"/>
<organism evidence="2 3">
    <name type="scientific">Saitoella complicata (strain BCRC 22490 / CBS 7301 / JCM 7358 / NBRC 10748 / NRRL Y-17804)</name>
    <dbReference type="NCBI Taxonomy" id="698492"/>
    <lineage>
        <taxon>Eukaryota</taxon>
        <taxon>Fungi</taxon>
        <taxon>Dikarya</taxon>
        <taxon>Ascomycota</taxon>
        <taxon>Taphrinomycotina</taxon>
        <taxon>Taphrinomycotina incertae sedis</taxon>
        <taxon>Saitoella</taxon>
    </lineage>
</organism>
<comment type="caution">
    <text evidence="2">The sequence shown here is derived from an EMBL/GenBank/DDBJ whole genome shotgun (WGS) entry which is preliminary data.</text>
</comment>
<dbReference type="Proteomes" id="UP000033140">
    <property type="component" value="Unassembled WGS sequence"/>
</dbReference>
<evidence type="ECO:0000313" key="2">
    <source>
        <dbReference type="EMBL" id="GAO48926.1"/>
    </source>
</evidence>
<sequence>MFGDHLSFVRSRSPCDEVLPSFGCLYQRKNARLTMQLTHPLAHPALERTPHCTAPLGNGNSMRISQRILRGLLATLQRNRHSNIISCSCRLPYLPRSFCRQNWTGAIHCTPAPGSAAAVTSATTPATFEQSLSRLQTSYRRHKSSSSRIKSMSLNWVLLDSPATGSASSLPFIPLPEETVISCHSAVGLNLESVTTNNTIRPPAGGGADQEVPPPVKLEVKDGKAWVTSRRIIYLPTSPTPSFRSFSAPLRNLRNPNLTQPWFAPLSFSSSVLPTPGGGLPPPSANFRCTFREGGAEVFFRGVVGAMERARNEGLGVVEVDPVPEYEERQGTSALQSEAIGTTTAEENEGEEGTAEEEGSKRRRADVLHDDAPPGYDEVVR</sequence>
<dbReference type="GO" id="GO:0031490">
    <property type="term" value="F:chromatin DNA binding"/>
    <property type="evidence" value="ECO:0007669"/>
    <property type="project" value="TreeGrafter"/>
</dbReference>
<dbReference type="GO" id="GO:0003713">
    <property type="term" value="F:transcription coactivator activity"/>
    <property type="evidence" value="ECO:0007669"/>
    <property type="project" value="InterPro"/>
</dbReference>
<dbReference type="InterPro" id="IPR044852">
    <property type="entry name" value="WBP2-like"/>
</dbReference>
<reference evidence="2 3" key="3">
    <citation type="journal article" date="2015" name="Genome Announc.">
        <title>Draft Genome Sequence of the Archiascomycetous Yeast Saitoella complicata.</title>
        <authorList>
            <person name="Yamauchi K."/>
            <person name="Kondo S."/>
            <person name="Hamamoto M."/>
            <person name="Takahashi Y."/>
            <person name="Ogura Y."/>
            <person name="Hayashi T."/>
            <person name="Nishida H."/>
        </authorList>
    </citation>
    <scope>NUCLEOTIDE SEQUENCE [LARGE SCALE GENOMIC DNA]</scope>
    <source>
        <strain evidence="2 3">NRRL Y-17804</strain>
    </source>
</reference>
<accession>A0A0E9NGY3</accession>
<reference evidence="2 3" key="1">
    <citation type="journal article" date="2011" name="J. Gen. Appl. Microbiol.">
        <title>Draft genome sequencing of the enigmatic yeast Saitoella complicata.</title>
        <authorList>
            <person name="Nishida H."/>
            <person name="Hamamoto M."/>
            <person name="Sugiyama J."/>
        </authorList>
    </citation>
    <scope>NUCLEOTIDE SEQUENCE [LARGE SCALE GENOMIC DNA]</scope>
    <source>
        <strain evidence="2 3">NRRL Y-17804</strain>
    </source>
</reference>
<dbReference type="EMBL" id="BACD03000018">
    <property type="protein sequence ID" value="GAO48926.1"/>
    <property type="molecule type" value="Genomic_DNA"/>
</dbReference>
<feature type="compositionally biased region" description="Acidic residues" evidence="1">
    <location>
        <begin position="346"/>
        <end position="357"/>
    </location>
</feature>
<gene>
    <name evidence="2" type="ORF">G7K_3088-t1</name>
</gene>
<protein>
    <recommendedName>
        <fullName evidence="4">GRAM domain-containing protein</fullName>
    </recommendedName>
</protein>
<feature type="region of interest" description="Disordered" evidence="1">
    <location>
        <begin position="322"/>
        <end position="381"/>
    </location>
</feature>
<dbReference type="GO" id="GO:0005634">
    <property type="term" value="C:nucleus"/>
    <property type="evidence" value="ECO:0007669"/>
    <property type="project" value="TreeGrafter"/>
</dbReference>
<evidence type="ECO:0000313" key="3">
    <source>
        <dbReference type="Proteomes" id="UP000033140"/>
    </source>
</evidence>
<evidence type="ECO:0008006" key="4">
    <source>
        <dbReference type="Google" id="ProtNLM"/>
    </source>
</evidence>